<dbReference type="SUPFAM" id="SSF100895">
    <property type="entry name" value="Kazal-type serine protease inhibitors"/>
    <property type="match status" value="1"/>
</dbReference>
<feature type="signal peptide" evidence="1">
    <location>
        <begin position="1"/>
        <end position="24"/>
    </location>
</feature>
<keyword evidence="1" id="KW-0732">Signal</keyword>
<dbReference type="EMBL" id="GFDL01004162">
    <property type="protein sequence ID" value="JAV30883.1"/>
    <property type="molecule type" value="Transcribed_RNA"/>
</dbReference>
<evidence type="ECO:0000313" key="3">
    <source>
        <dbReference type="EMBL" id="JAV30883.1"/>
    </source>
</evidence>
<dbReference type="InterPro" id="IPR002350">
    <property type="entry name" value="Kazal_dom"/>
</dbReference>
<dbReference type="AlphaFoldDB" id="A0A1Q3FTY3"/>
<feature type="domain" description="Kazal-like" evidence="2">
    <location>
        <begin position="23"/>
        <end position="73"/>
    </location>
</feature>
<proteinExistence type="predicted"/>
<sequence>MVKLTIFYLTVLFGLLVALQPAEGGPPPVSRCRCPKRPGPVCGSDGHTYFNFCQLKCLGRGKVKPTIDNSCIKLHVEKK</sequence>
<feature type="chain" id="PRO_5012795123" evidence="1">
    <location>
        <begin position="25"/>
        <end position="79"/>
    </location>
</feature>
<dbReference type="PROSITE" id="PS51465">
    <property type="entry name" value="KAZAL_2"/>
    <property type="match status" value="1"/>
</dbReference>
<organism evidence="3">
    <name type="scientific">Culex tarsalis</name>
    <name type="common">Encephalitis mosquito</name>
    <dbReference type="NCBI Taxonomy" id="7177"/>
    <lineage>
        <taxon>Eukaryota</taxon>
        <taxon>Metazoa</taxon>
        <taxon>Ecdysozoa</taxon>
        <taxon>Arthropoda</taxon>
        <taxon>Hexapoda</taxon>
        <taxon>Insecta</taxon>
        <taxon>Pterygota</taxon>
        <taxon>Neoptera</taxon>
        <taxon>Endopterygota</taxon>
        <taxon>Diptera</taxon>
        <taxon>Nematocera</taxon>
        <taxon>Culicoidea</taxon>
        <taxon>Culicidae</taxon>
        <taxon>Culicinae</taxon>
        <taxon>Culicini</taxon>
        <taxon>Culex</taxon>
        <taxon>Culex</taxon>
    </lineage>
</organism>
<dbReference type="InterPro" id="IPR036058">
    <property type="entry name" value="Kazal_dom_sf"/>
</dbReference>
<dbReference type="Pfam" id="PF07648">
    <property type="entry name" value="Kazal_2"/>
    <property type="match status" value="1"/>
</dbReference>
<dbReference type="SMART" id="SM00280">
    <property type="entry name" value="KAZAL"/>
    <property type="match status" value="1"/>
</dbReference>
<evidence type="ECO:0000259" key="2">
    <source>
        <dbReference type="PROSITE" id="PS51465"/>
    </source>
</evidence>
<name>A0A1Q3FTY3_CULTA</name>
<protein>
    <submittedName>
        <fullName evidence="3">Putative conserved secreted protein</fullName>
    </submittedName>
</protein>
<accession>A0A1Q3FTY3</accession>
<evidence type="ECO:0000256" key="1">
    <source>
        <dbReference type="SAM" id="SignalP"/>
    </source>
</evidence>
<dbReference type="Gene3D" id="3.30.60.30">
    <property type="match status" value="1"/>
</dbReference>
<dbReference type="PROSITE" id="PS00282">
    <property type="entry name" value="KAZAL_1"/>
    <property type="match status" value="1"/>
</dbReference>
<reference evidence="3" key="1">
    <citation type="submission" date="2017-01" db="EMBL/GenBank/DDBJ databases">
        <title>A deep insight into the sialotranscriptome of adult male and female Cluex tarsalis mosquitoes.</title>
        <authorList>
            <person name="Ribeiro J.M."/>
            <person name="Moreira F."/>
            <person name="Bernard K.A."/>
            <person name="Calvo E."/>
        </authorList>
    </citation>
    <scope>NUCLEOTIDE SEQUENCE</scope>
    <source>
        <strain evidence="3">Kern County</strain>
        <tissue evidence="3">Salivary glands</tissue>
    </source>
</reference>
<dbReference type="CDD" id="cd00104">
    <property type="entry name" value="KAZAL_FS"/>
    <property type="match status" value="1"/>
</dbReference>